<dbReference type="OrthoDB" id="48306at2759"/>
<evidence type="ECO:0000313" key="2">
    <source>
        <dbReference type="EMBL" id="CAI5449183.1"/>
    </source>
</evidence>
<dbReference type="EMBL" id="CANHGI010000004">
    <property type="protein sequence ID" value="CAI5449183.1"/>
    <property type="molecule type" value="Genomic_DNA"/>
</dbReference>
<accession>A0A9P1N307</accession>
<evidence type="ECO:0000256" key="1">
    <source>
        <dbReference type="SAM" id="MobiDB-lite"/>
    </source>
</evidence>
<gene>
    <name evidence="2" type="ORF">CAMP_LOCUS11820</name>
</gene>
<feature type="region of interest" description="Disordered" evidence="1">
    <location>
        <begin position="1"/>
        <end position="29"/>
    </location>
</feature>
<protein>
    <recommendedName>
        <fullName evidence="4">TraB domain-containing protein</fullName>
    </recommendedName>
</protein>
<proteinExistence type="predicted"/>
<reference evidence="2" key="1">
    <citation type="submission" date="2022-11" db="EMBL/GenBank/DDBJ databases">
        <authorList>
            <person name="Kikuchi T."/>
        </authorList>
    </citation>
    <scope>NUCLEOTIDE SEQUENCE</scope>
    <source>
        <strain evidence="2">PS1010</strain>
    </source>
</reference>
<dbReference type="InterPro" id="IPR046345">
    <property type="entry name" value="TraB_PrgY-like"/>
</dbReference>
<dbReference type="InterPro" id="IPR002816">
    <property type="entry name" value="TraB/PrgY/GumN_fam"/>
</dbReference>
<dbReference type="Proteomes" id="UP001152747">
    <property type="component" value="Unassembled WGS sequence"/>
</dbReference>
<dbReference type="Pfam" id="PF01963">
    <property type="entry name" value="TraB_PrgY_gumN"/>
    <property type="match status" value="1"/>
</dbReference>
<organism evidence="2 3">
    <name type="scientific">Caenorhabditis angaria</name>
    <dbReference type="NCBI Taxonomy" id="860376"/>
    <lineage>
        <taxon>Eukaryota</taxon>
        <taxon>Metazoa</taxon>
        <taxon>Ecdysozoa</taxon>
        <taxon>Nematoda</taxon>
        <taxon>Chromadorea</taxon>
        <taxon>Rhabditida</taxon>
        <taxon>Rhabditina</taxon>
        <taxon>Rhabditomorpha</taxon>
        <taxon>Rhabditoidea</taxon>
        <taxon>Rhabditidae</taxon>
        <taxon>Peloderinae</taxon>
        <taxon>Caenorhabditis</taxon>
    </lineage>
</organism>
<keyword evidence="3" id="KW-1185">Reference proteome</keyword>
<name>A0A9P1N307_9PELO</name>
<evidence type="ECO:0008006" key="4">
    <source>
        <dbReference type="Google" id="ProtNLM"/>
    </source>
</evidence>
<dbReference type="AlphaFoldDB" id="A0A9P1N307"/>
<sequence>MSDNEELLGRDFPGPNEIPPPSQDEMTEEDLFRMRSLTISSKQGLNSETAEQSIISLADSTSNFDEHLGEDLDEEIEKQEENQSDMKLDLQQVVNGYLFGRQRNADFVPNPEIVTVLKWPKHIPVPLCPTTFDEELWNKSFEDARIYMIGTAHFSKESQEDVRKVMEAVGPDYAMVELCPARVSVIQMDEETLLKETESLSVQKMQQVIKQNGTVQGILHLLLLHMSSSVTKQLKMAPGGEFRVAYSTAVKLQNCRVVLGDRPIGISFKRALASLNVWNRLKFVCHAIFTRNEKISQEDIERCKQKDLLDELLAEMAGGFPQLSKIFVEERDLYLAHNLHSLIQRHSIEKILAYENIDRRIPFQPFTAVAVVGIGHTPGIVANWEKPIDIIPLITIPDQPISVKIFGYTMKALYWGAIGYVVYRAGSRIARRFIQ</sequence>
<evidence type="ECO:0000313" key="3">
    <source>
        <dbReference type="Proteomes" id="UP001152747"/>
    </source>
</evidence>
<dbReference type="PANTHER" id="PTHR21530:SF7">
    <property type="entry name" value="TRAB DOMAIN-CONTAINING PROTEIN"/>
    <property type="match status" value="1"/>
</dbReference>
<comment type="caution">
    <text evidence="2">The sequence shown here is derived from an EMBL/GenBank/DDBJ whole genome shotgun (WGS) entry which is preliminary data.</text>
</comment>
<dbReference type="PANTHER" id="PTHR21530">
    <property type="entry name" value="PHEROMONE SHUTDOWN PROTEIN"/>
    <property type="match status" value="1"/>
</dbReference>
<dbReference type="CDD" id="cd14726">
    <property type="entry name" value="TraB_PrgY-like"/>
    <property type="match status" value="1"/>
</dbReference>